<evidence type="ECO:0000256" key="5">
    <source>
        <dbReference type="PROSITE-ProRule" id="PRU10141"/>
    </source>
</evidence>
<keyword evidence="2 5" id="KW-0547">Nucleotide-binding</keyword>
<reference evidence="8" key="1">
    <citation type="journal article" date="2014" name="Int. J. Syst. Evol. Microbiol.">
        <title>Complete genome sequence of Corynebacterium casei LMG S-19264T (=DSM 44701T), isolated from a smear-ripened cheese.</title>
        <authorList>
            <consortium name="US DOE Joint Genome Institute (JGI-PGF)"/>
            <person name="Walter F."/>
            <person name="Albersmeier A."/>
            <person name="Kalinowski J."/>
            <person name="Ruckert C."/>
        </authorList>
    </citation>
    <scope>NUCLEOTIDE SEQUENCE</scope>
    <source>
        <strain evidence="8">JCM 4646</strain>
    </source>
</reference>
<evidence type="ECO:0000256" key="6">
    <source>
        <dbReference type="SAM" id="MobiDB-lite"/>
    </source>
</evidence>
<dbReference type="EMBL" id="BNBO01000052">
    <property type="protein sequence ID" value="GHH81364.1"/>
    <property type="molecule type" value="Genomic_DNA"/>
</dbReference>
<feature type="compositionally biased region" description="Low complexity" evidence="6">
    <location>
        <begin position="453"/>
        <end position="484"/>
    </location>
</feature>
<evidence type="ECO:0000256" key="3">
    <source>
        <dbReference type="ARBA" id="ARBA00022777"/>
    </source>
</evidence>
<sequence length="599" mass="59981">MGAGQAMEALDAADPRQIGQYRLLRRLGAGGMGQVYLGRTAGGRTVAVKTVHREYAADHEFRTRFRQEVSAARRVGGRWTAPVLDADTEGERPWVATAYVAGPSLATAVREFGPLPGPAVRVLALGLAEALAAVHALGLVHRDVKPSNVLLALDGPRLIDFGITRSLDAATALTQSGFVIGSPGYLSPEQARGLPSGPAGDVFSLGAVLAYAATGNAPFGSDTGAPALLYRVVHEEPDLSRLLPQDAELRELLTACLAKEPERRPTPERLREVLAPASGPGAGRAANRLGGDWLPPAVAGSLARLAVELLDLDSAAEPAAPGEAPPGGAARPDTGRAPGPAPTAPGHSGPGAAGTPGTPGTPGAAGAAGAPSGRFGPPEPWISPPPPATAPGPWPGQPGAGTATGVNPPGTPRTPAARLRRALPVAVLPVVALAGLAGWLVPEWGSSSGGTGTAPPAATGPATAGSPGATPSATGPGAGTDPAGQQAGLVPAEYLGTWSGVLTSPAVALRADFRITIGQGGKDDPVGSIHNNTGAGTPYCDSSALLISVGADRLVLRTAPTSGLSGCVANPARQIYTRNSDGSLHLEVDGFTGDLAAQH</sequence>
<feature type="region of interest" description="Disordered" evidence="6">
    <location>
        <begin position="447"/>
        <end position="485"/>
    </location>
</feature>
<dbReference type="Proteomes" id="UP000617734">
    <property type="component" value="Unassembled WGS sequence"/>
</dbReference>
<feature type="compositionally biased region" description="Low complexity" evidence="6">
    <location>
        <begin position="317"/>
        <end position="338"/>
    </location>
</feature>
<evidence type="ECO:0000313" key="8">
    <source>
        <dbReference type="EMBL" id="GHH81364.1"/>
    </source>
</evidence>
<dbReference type="Pfam" id="PF00069">
    <property type="entry name" value="Pkinase"/>
    <property type="match status" value="1"/>
</dbReference>
<keyword evidence="1" id="KW-0808">Transferase</keyword>
<dbReference type="AlphaFoldDB" id="A0A919GBF8"/>
<feature type="compositionally biased region" description="Low complexity" evidence="6">
    <location>
        <begin position="355"/>
        <end position="376"/>
    </location>
</feature>
<dbReference type="Gene3D" id="1.10.510.10">
    <property type="entry name" value="Transferase(Phosphotransferase) domain 1"/>
    <property type="match status" value="1"/>
</dbReference>
<dbReference type="GO" id="GO:0005524">
    <property type="term" value="F:ATP binding"/>
    <property type="evidence" value="ECO:0007669"/>
    <property type="project" value="UniProtKB-UniRule"/>
</dbReference>
<evidence type="ECO:0000256" key="4">
    <source>
        <dbReference type="ARBA" id="ARBA00022840"/>
    </source>
</evidence>
<keyword evidence="9" id="KW-1185">Reference proteome</keyword>
<gene>
    <name evidence="8" type="ORF">GCM10018781_63860</name>
</gene>
<dbReference type="Gene3D" id="3.30.200.20">
    <property type="entry name" value="Phosphorylase Kinase, domain 1"/>
    <property type="match status" value="1"/>
</dbReference>
<feature type="binding site" evidence="5">
    <location>
        <position position="49"/>
    </location>
    <ligand>
        <name>ATP</name>
        <dbReference type="ChEBI" id="CHEBI:30616"/>
    </ligand>
</feature>
<name>A0A919GBF8_9ACTN</name>
<evidence type="ECO:0000256" key="1">
    <source>
        <dbReference type="ARBA" id="ARBA00022679"/>
    </source>
</evidence>
<comment type="caution">
    <text evidence="8">The sequence shown here is derived from an EMBL/GenBank/DDBJ whole genome shotgun (WGS) entry which is preliminary data.</text>
</comment>
<feature type="region of interest" description="Disordered" evidence="6">
    <location>
        <begin position="317"/>
        <end position="415"/>
    </location>
</feature>
<feature type="compositionally biased region" description="Pro residues" evidence="6">
    <location>
        <begin position="377"/>
        <end position="396"/>
    </location>
</feature>
<feature type="domain" description="Protein kinase" evidence="7">
    <location>
        <begin position="21"/>
        <end position="274"/>
    </location>
</feature>
<dbReference type="PROSITE" id="PS50011">
    <property type="entry name" value="PROTEIN_KINASE_DOM"/>
    <property type="match status" value="1"/>
</dbReference>
<dbReference type="GO" id="GO:0004674">
    <property type="term" value="F:protein serine/threonine kinase activity"/>
    <property type="evidence" value="ECO:0007669"/>
    <property type="project" value="TreeGrafter"/>
</dbReference>
<keyword evidence="3" id="KW-0418">Kinase</keyword>
<dbReference type="InterPro" id="IPR008271">
    <property type="entry name" value="Ser/Thr_kinase_AS"/>
</dbReference>
<dbReference type="PROSITE" id="PS00107">
    <property type="entry name" value="PROTEIN_KINASE_ATP"/>
    <property type="match status" value="1"/>
</dbReference>
<keyword evidence="4 5" id="KW-0067">ATP-binding</keyword>
<reference evidence="8" key="2">
    <citation type="submission" date="2020-09" db="EMBL/GenBank/DDBJ databases">
        <authorList>
            <person name="Sun Q."/>
            <person name="Ohkuma M."/>
        </authorList>
    </citation>
    <scope>NUCLEOTIDE SEQUENCE</scope>
    <source>
        <strain evidence="8">JCM 4646</strain>
    </source>
</reference>
<accession>A0A919GBF8</accession>
<evidence type="ECO:0000259" key="7">
    <source>
        <dbReference type="PROSITE" id="PS50011"/>
    </source>
</evidence>
<dbReference type="SUPFAM" id="SSF56112">
    <property type="entry name" value="Protein kinase-like (PK-like)"/>
    <property type="match status" value="1"/>
</dbReference>
<dbReference type="PANTHER" id="PTHR43289:SF34">
    <property type="entry name" value="SERINE_THREONINE-PROTEIN KINASE YBDM-RELATED"/>
    <property type="match status" value="1"/>
</dbReference>
<dbReference type="InterPro" id="IPR017441">
    <property type="entry name" value="Protein_kinase_ATP_BS"/>
</dbReference>
<dbReference type="CDD" id="cd14014">
    <property type="entry name" value="STKc_PknB_like"/>
    <property type="match status" value="1"/>
</dbReference>
<dbReference type="InterPro" id="IPR011009">
    <property type="entry name" value="Kinase-like_dom_sf"/>
</dbReference>
<dbReference type="SMART" id="SM00220">
    <property type="entry name" value="S_TKc"/>
    <property type="match status" value="1"/>
</dbReference>
<dbReference type="InterPro" id="IPR000719">
    <property type="entry name" value="Prot_kinase_dom"/>
</dbReference>
<dbReference type="PROSITE" id="PS00108">
    <property type="entry name" value="PROTEIN_KINASE_ST"/>
    <property type="match status" value="1"/>
</dbReference>
<evidence type="ECO:0000313" key="9">
    <source>
        <dbReference type="Proteomes" id="UP000617734"/>
    </source>
</evidence>
<evidence type="ECO:0000256" key="2">
    <source>
        <dbReference type="ARBA" id="ARBA00022741"/>
    </source>
</evidence>
<protein>
    <recommendedName>
        <fullName evidence="7">Protein kinase domain-containing protein</fullName>
    </recommendedName>
</protein>
<organism evidence="8 9">
    <name type="scientific">Kitasatospora indigofera</name>
    <dbReference type="NCBI Taxonomy" id="67307"/>
    <lineage>
        <taxon>Bacteria</taxon>
        <taxon>Bacillati</taxon>
        <taxon>Actinomycetota</taxon>
        <taxon>Actinomycetes</taxon>
        <taxon>Kitasatosporales</taxon>
        <taxon>Streptomycetaceae</taxon>
        <taxon>Kitasatospora</taxon>
    </lineage>
</organism>
<dbReference type="PANTHER" id="PTHR43289">
    <property type="entry name" value="MITOGEN-ACTIVATED PROTEIN KINASE KINASE KINASE 20-RELATED"/>
    <property type="match status" value="1"/>
</dbReference>
<proteinExistence type="predicted"/>